<keyword evidence="4" id="KW-1133">Transmembrane helix</keyword>
<name>A0A7N6AQ58_ANATE</name>
<evidence type="ECO:0000313" key="5">
    <source>
        <dbReference type="Ensembl" id="ENSATEP00000049630.1"/>
    </source>
</evidence>
<dbReference type="Gene3D" id="1.25.40.10">
    <property type="entry name" value="Tetratricopeptide repeat domain"/>
    <property type="match status" value="1"/>
</dbReference>
<evidence type="ECO:0000256" key="2">
    <source>
        <dbReference type="ARBA" id="ARBA00022803"/>
    </source>
</evidence>
<keyword evidence="2" id="KW-0802">TPR repeat</keyword>
<dbReference type="Ensembl" id="ENSATET00000042785.1">
    <property type="protein sequence ID" value="ENSATEP00000049630.1"/>
    <property type="gene ID" value="ENSATEG00000016676.3"/>
</dbReference>
<reference evidence="5" key="2">
    <citation type="submission" date="2025-08" db="UniProtKB">
        <authorList>
            <consortium name="Ensembl"/>
        </authorList>
    </citation>
    <scope>IDENTIFICATION</scope>
</reference>
<dbReference type="SUPFAM" id="SSF48452">
    <property type="entry name" value="TPR-like"/>
    <property type="match status" value="1"/>
</dbReference>
<comment type="similarity">
    <text evidence="1">Belongs to the TTC39 family.</text>
</comment>
<dbReference type="PANTHER" id="PTHR31859:SF7">
    <property type="entry name" value="TETRATRICOPEPTIDE REPEAT PROTEIN 39A"/>
    <property type="match status" value="1"/>
</dbReference>
<dbReference type="Proteomes" id="UP000265040">
    <property type="component" value="Chromosome 8"/>
</dbReference>
<dbReference type="InterPro" id="IPR011990">
    <property type="entry name" value="TPR-like_helical_dom_sf"/>
</dbReference>
<evidence type="ECO:0000256" key="3">
    <source>
        <dbReference type="SAM" id="MobiDB-lite"/>
    </source>
</evidence>
<evidence type="ECO:0008006" key="7">
    <source>
        <dbReference type="Google" id="ProtNLM"/>
    </source>
</evidence>
<reference evidence="5" key="3">
    <citation type="submission" date="2025-09" db="UniProtKB">
        <authorList>
            <consortium name="Ensembl"/>
        </authorList>
    </citation>
    <scope>IDENTIFICATION</scope>
</reference>
<dbReference type="Pfam" id="PF10300">
    <property type="entry name" value="Iml2-TPR_39"/>
    <property type="match status" value="1"/>
</dbReference>
<reference evidence="5" key="1">
    <citation type="submission" date="2021-04" db="EMBL/GenBank/DDBJ databases">
        <authorList>
            <consortium name="Wellcome Sanger Institute Data Sharing"/>
        </authorList>
    </citation>
    <scope>NUCLEOTIDE SEQUENCE [LARGE SCALE GENOMIC DNA]</scope>
</reference>
<feature type="compositionally biased region" description="Basic and acidic residues" evidence="3">
    <location>
        <begin position="8"/>
        <end position="20"/>
    </location>
</feature>
<proteinExistence type="inferred from homology"/>
<sequence length="563" mass="65022">MGKTQVLQRREYRHQETREQGKRLTFLPMAPIKLLTSSLSAQERKSTDIHHHLSSQMNLKECLDECMEALDLFLNNHFNESLERLRPRVHESMYHALIYATVLEMQAMMTFQHDDISNAGNTMKSAQEVCQRSGCLGNGDLQLHAEVCYAECQLQRAALTFLQDESMVSFIKGGIKVRNSYLIYKELHAFIKSHSFLKGPSHVHLEGGISFGIGAFNLTLSLFPPRILKVLEFAGFSGDKEYGLSLLHDGATGMNLRSMLCALLLLCYYTFLTFILGTGEGEVVEAERLLKPFRLPSLFSYIIMWLCTVTPLLYQAVALFEDGCKAQQTWKQFHHMCYWELMWCFTYKQAWKMAYFYADLLSQESRWSKAMYVYMKAAYLSMLPKHEARPFGEDEIELFRQVPTFKQKIAGKSPPTEKFAIRKARRYKASSPVRLPVPVLEMMYMWNGFSMISKRPELTEGMMQTLVDAERTLLESPENEYSVDDRCVIHLLKGLCLKNQGLLQAAEECFNRVFSSEKKIKFDHYLVPNSLVELSLLYIDQGRRDEAIKSFLYLTYSKKARNI</sequence>
<dbReference type="AlphaFoldDB" id="A0A7N6AQ58"/>
<evidence type="ECO:0000256" key="1">
    <source>
        <dbReference type="ARBA" id="ARBA00006400"/>
    </source>
</evidence>
<dbReference type="InterPro" id="IPR019412">
    <property type="entry name" value="IML2/TPR_39"/>
</dbReference>
<dbReference type="PANTHER" id="PTHR31859">
    <property type="entry name" value="TETRATRICOPEPTIDE REPEAT PROTEIN 39 FAMILY MEMBER"/>
    <property type="match status" value="1"/>
</dbReference>
<feature type="region of interest" description="Disordered" evidence="3">
    <location>
        <begin position="1"/>
        <end position="20"/>
    </location>
</feature>
<evidence type="ECO:0000256" key="4">
    <source>
        <dbReference type="SAM" id="Phobius"/>
    </source>
</evidence>
<keyword evidence="6" id="KW-1185">Reference proteome</keyword>
<feature type="transmembrane region" description="Helical" evidence="4">
    <location>
        <begin position="298"/>
        <end position="320"/>
    </location>
</feature>
<accession>A0A7N6AQ58</accession>
<organism evidence="5 6">
    <name type="scientific">Anabas testudineus</name>
    <name type="common">Climbing perch</name>
    <name type="synonym">Anthias testudineus</name>
    <dbReference type="NCBI Taxonomy" id="64144"/>
    <lineage>
        <taxon>Eukaryota</taxon>
        <taxon>Metazoa</taxon>
        <taxon>Chordata</taxon>
        <taxon>Craniata</taxon>
        <taxon>Vertebrata</taxon>
        <taxon>Euteleostomi</taxon>
        <taxon>Actinopterygii</taxon>
        <taxon>Neopterygii</taxon>
        <taxon>Teleostei</taxon>
        <taxon>Neoteleostei</taxon>
        <taxon>Acanthomorphata</taxon>
        <taxon>Anabantaria</taxon>
        <taxon>Anabantiformes</taxon>
        <taxon>Anabantoidei</taxon>
        <taxon>Anabantidae</taxon>
        <taxon>Anabas</taxon>
    </lineage>
</organism>
<keyword evidence="4" id="KW-0472">Membrane</keyword>
<keyword evidence="4" id="KW-0812">Transmembrane</keyword>
<protein>
    <recommendedName>
        <fullName evidence="7">Tetratricopeptide repeat domain 39A</fullName>
    </recommendedName>
</protein>
<evidence type="ECO:0000313" key="6">
    <source>
        <dbReference type="Proteomes" id="UP000265040"/>
    </source>
</evidence>
<dbReference type="GeneTree" id="ENSGT00950000182917"/>
<feature type="transmembrane region" description="Helical" evidence="4">
    <location>
        <begin position="260"/>
        <end position="278"/>
    </location>
</feature>